<accession>A0A1I7L2F7</accession>
<dbReference type="EMBL" id="FPBO01000022">
    <property type="protein sequence ID" value="SFV03949.1"/>
    <property type="molecule type" value="Genomic_DNA"/>
</dbReference>
<reference evidence="2" key="1">
    <citation type="submission" date="2016-10" db="EMBL/GenBank/DDBJ databases">
        <authorList>
            <person name="Varghese N."/>
            <person name="Submissions S."/>
        </authorList>
    </citation>
    <scope>NUCLEOTIDE SEQUENCE [LARGE SCALE GENOMIC DNA]</scope>
    <source>
        <strain evidence="2">CGMCC 1.11014</strain>
    </source>
</reference>
<protein>
    <submittedName>
        <fullName evidence="1">Uncharacterized protein</fullName>
    </submittedName>
</protein>
<gene>
    <name evidence="1" type="ORF">SAMN05216552_102280</name>
</gene>
<dbReference type="OrthoDB" id="8750512at2"/>
<organism evidence="1 2">
    <name type="scientific">Pseudoduganella namucuonensis</name>
    <dbReference type="NCBI Taxonomy" id="1035707"/>
    <lineage>
        <taxon>Bacteria</taxon>
        <taxon>Pseudomonadati</taxon>
        <taxon>Pseudomonadota</taxon>
        <taxon>Betaproteobacteria</taxon>
        <taxon>Burkholderiales</taxon>
        <taxon>Oxalobacteraceae</taxon>
        <taxon>Telluria group</taxon>
        <taxon>Pseudoduganella</taxon>
    </lineage>
</organism>
<dbReference type="RefSeq" id="WP_093557618.1">
    <property type="nucleotide sequence ID" value="NZ_FPBO01000022.1"/>
</dbReference>
<proteinExistence type="predicted"/>
<dbReference type="AlphaFoldDB" id="A0A1I7L2F7"/>
<dbReference type="STRING" id="1035707.SAMN05216552_102280"/>
<dbReference type="Proteomes" id="UP000199391">
    <property type="component" value="Unassembled WGS sequence"/>
</dbReference>
<keyword evidence="2" id="KW-1185">Reference proteome</keyword>
<sequence>MKQLADKLAQVMDQLDNVDQDAFMALMADALEPYPELGWELGPDPEDGDLMRLSLVVRDAPAFRDEAATTEAFPVEGEGWRIDLGVPPRDAEIYLEAQVGEGEDAAVLEIEGEQLGWQMRGADGVVDLVVGIPAGPLRRLGTEEREELADIFVMGELGEINLLDYVNSVSVEDIEALSEEWPSLTTLRRAFVARYPDCAYAEWMRWSREE</sequence>
<name>A0A1I7L2F7_9BURK</name>
<evidence type="ECO:0000313" key="2">
    <source>
        <dbReference type="Proteomes" id="UP000199391"/>
    </source>
</evidence>
<evidence type="ECO:0000313" key="1">
    <source>
        <dbReference type="EMBL" id="SFV03949.1"/>
    </source>
</evidence>